<dbReference type="Pfam" id="PF09648">
    <property type="entry name" value="YycI"/>
    <property type="match status" value="1"/>
</dbReference>
<gene>
    <name evidence="3" type="ORF">RU97_GL001914</name>
</gene>
<organism evidence="3 4">
    <name type="scientific">Enterococcus canis</name>
    <dbReference type="NCBI Taxonomy" id="214095"/>
    <lineage>
        <taxon>Bacteria</taxon>
        <taxon>Bacillati</taxon>
        <taxon>Bacillota</taxon>
        <taxon>Bacilli</taxon>
        <taxon>Lactobacillales</taxon>
        <taxon>Enterococcaceae</taxon>
        <taxon>Enterococcus</taxon>
    </lineage>
</organism>
<name>A0A1L8RFK5_9ENTE</name>
<dbReference type="Gene3D" id="2.40.128.690">
    <property type="entry name" value="YycH protein, domain 3-like"/>
    <property type="match status" value="1"/>
</dbReference>
<evidence type="ECO:0000313" key="3">
    <source>
        <dbReference type="EMBL" id="OJG18517.1"/>
    </source>
</evidence>
<protein>
    <recommendedName>
        <fullName evidence="2">Regulatory protein YycH-like domain-containing protein</fullName>
    </recommendedName>
</protein>
<keyword evidence="1" id="KW-0812">Transmembrane</keyword>
<dbReference type="STRING" id="214095.RU97_GL001914"/>
<keyword evidence="1" id="KW-1133">Transmembrane helix</keyword>
<dbReference type="AlphaFoldDB" id="A0A1L8RFK5"/>
<dbReference type="Proteomes" id="UP000181884">
    <property type="component" value="Unassembled WGS sequence"/>
</dbReference>
<dbReference type="RefSeq" id="WP_067394558.1">
    <property type="nucleotide sequence ID" value="NZ_JXKH01000004.1"/>
</dbReference>
<reference evidence="3 4" key="1">
    <citation type="submission" date="2014-12" db="EMBL/GenBank/DDBJ databases">
        <title>Draft genome sequences of 29 type strains of Enterococci.</title>
        <authorList>
            <person name="Zhong Z."/>
            <person name="Sun Z."/>
            <person name="Liu W."/>
            <person name="Zhang W."/>
            <person name="Zhang H."/>
        </authorList>
    </citation>
    <scope>NUCLEOTIDE SEQUENCE [LARGE SCALE GENOMIC DNA]</scope>
    <source>
        <strain evidence="3 4">DSM 17029</strain>
    </source>
</reference>
<dbReference type="InterPro" id="IPR018604">
    <property type="entry name" value="YycI-like"/>
</dbReference>
<dbReference type="EMBL" id="JXKH01000004">
    <property type="protein sequence ID" value="OJG18517.1"/>
    <property type="molecule type" value="Genomic_DNA"/>
</dbReference>
<keyword evidence="4" id="KW-1185">Reference proteome</keyword>
<evidence type="ECO:0000256" key="1">
    <source>
        <dbReference type="SAM" id="Phobius"/>
    </source>
</evidence>
<evidence type="ECO:0000313" key="4">
    <source>
        <dbReference type="Proteomes" id="UP000181884"/>
    </source>
</evidence>
<accession>A0A1L8RFK5</accession>
<feature type="domain" description="Regulatory protein YycH-like" evidence="2">
    <location>
        <begin position="37"/>
        <end position="269"/>
    </location>
</feature>
<comment type="caution">
    <text evidence="3">The sequence shown here is derived from an EMBL/GenBank/DDBJ whole genome shotgun (WGS) entry which is preliminary data.</text>
</comment>
<feature type="transmembrane region" description="Helical" evidence="1">
    <location>
        <begin position="9"/>
        <end position="26"/>
    </location>
</feature>
<evidence type="ECO:0000259" key="2">
    <source>
        <dbReference type="Pfam" id="PF09648"/>
    </source>
</evidence>
<dbReference type="GO" id="GO:0016020">
    <property type="term" value="C:membrane"/>
    <property type="evidence" value="ECO:0007669"/>
    <property type="project" value="InterPro"/>
</dbReference>
<keyword evidence="1" id="KW-0472">Membrane</keyword>
<sequence length="284" mass="32897">MDFKRIEQIFLLAFLGLNMFLFSIYHDGLASESSVGNLNQTEGIEKRLENDNIKYGDSLSTKIYEGYYLSGEETNLQQAVEQERKDSGNKNFLKENTTYKAGVLTNFPKENYFLKEEEMREGVNTFLTSNALLYGKEYSYLGHFSSLDGEYPEVVATQSFEEIPFNDETARLTLTLEPADNLWKITKYTQTHIGHIERLREKQELYTERDAIRTLYVNNRIPADSEIKWTQLAYARIYKVREKNVYVPVWFVAIASNGNNSQIEHVNAINNTIITNNTVQRVDD</sequence>
<proteinExistence type="predicted"/>